<evidence type="ECO:0000313" key="2">
    <source>
        <dbReference type="EMBL" id="KAG9392040.1"/>
    </source>
</evidence>
<dbReference type="InterPro" id="IPR009030">
    <property type="entry name" value="Growth_fac_rcpt_cys_sf"/>
</dbReference>
<dbReference type="PANTHER" id="PTHR46967">
    <property type="entry name" value="INSULIN-LIKE GROWTH FACTOR BINDING PROTEIN,N-TERMINAL"/>
    <property type="match status" value="1"/>
</dbReference>
<dbReference type="PANTHER" id="PTHR46967:SF1">
    <property type="entry name" value="KERATIN-ASSOCIATED PROTEIN 16-1-LIKE"/>
    <property type="match status" value="1"/>
</dbReference>
<keyword evidence="1" id="KW-0812">Transmembrane</keyword>
<dbReference type="OrthoDB" id="6157818at2759"/>
<dbReference type="SMART" id="SM01411">
    <property type="entry name" value="Ephrin_rec_like"/>
    <property type="match status" value="14"/>
</dbReference>
<evidence type="ECO:0000313" key="3">
    <source>
        <dbReference type="Proteomes" id="UP000717585"/>
    </source>
</evidence>
<sequence>MQLQTSRAFLVRSIAIVLGFLVFRSVQTGITVTSQSFDGASASNLGFSVSVVEGYAIIGAPGAETVYGIAFSSPTKAWSSPTAMAGSSTGGKLGYSVDISASGYAVAGRPYQSVSGENGAGRINIYQRDSSGNWNQKTTVKSLDDDENGYYGWATGIFPDGGVLVGKPNNDFNDGGWVRESGAFYFYSAWNQGETYLRWLDNAYVHIGYAVSCNRYSGSVCAGSAPDKDAGQIHFVTKSGATPSQYPAAVSRSGYTHIGHSLSIDSTWLAAGTDSGQVLLWKLSSGSWADSGVLTRSGHASFGESVAVAGSYLAVGAPSTNTVFVYTFNGIGWVDFDTYTGSGRFGASVSLWAGSSGVSYLLVGAPEYSSNRGRVTIYNFITSAGYKGSLRSGITACPTGSYAAAGSTSCTTASPGYKTNSDQSDQTICPVGTSSAGNTDVCSACSTGSYATQGSTTCTASSTGYRTNADQSGQVLCTLGSVSPGNSDHCTDCFNGYYSSATPASACTKTDAGNFVENNNMPNSGQTPCASGSYAPAGSSSCTIAASGHRTTSDQSAEVDCPAGTFSLGNTDTCTNCYDGKYQPDSVQTTCLNATAGHYVPADGDPHPAQIPCPAGSYQPSGQASTCLDADIGYHVSNPGSSAQMACNGGWYSPSSRQSSCTEAQPGYFVPADGARTSPTPCANGTFSAVVQSVACTSAETGYYVADSDKTRQVACDNGHYQPRTGQTSCLKTDAGFYTEADGKPHETQDACPPGSYSAEGSSQCTPAEAGYYVPSCDQTQQLPCDGGYYQPSPGQTACELVSPGYYTADDGDGHTTQTPCEAGTYQSAEGQSSCVACNSGYYSPPGAASDTCTRASAGYYVDDADKSLQKPCNNGKYQPAAAQTSCITTSAGFYVPANGARSSQTPCQSGYYSSAGASQCTVSPAGFVPTSDRSDIEACPSGWYATEGSGSCTKARAAHHVNAARSGEEPCDTGYYSPGGQETCTAADAGYFVPAFDQSRQYPCMAGTYTASAAQSTCTAALAGNFVPDSTQSTQTPCPAGTCQPDEGMTSCNPCLAGTYSGEGQAACTDASAGHYVPGPSATSETACSPGTFQELGGQVSCGECPSGHYSDSEQAACDAAAAGYYVPETDKSAQAECNSGKFSPNTGSSECTPADPGYYVPPTGAHTDQTPCPASTYQTAQGQSACIDIPAGYSAAADTGPTPCDDGKFSSEGGRACDVCPSLTSTPADGKPHDECFEYLVDTPSAIIINGSIISSALLSASFGECSCAVVTGNESTLVVPVCVSFDGVIPAGEYDLTLNFDGLVESLIVDIPSNIMIDPDLTVSGASLAVNQTSIICPSSFEVKTINWTAALSTVTALSSTSVQCVASGPISTAILTTFSPYLISDDGATTAELGEAGATVCVALVGARFGSTDLIRILLDKSELSPLFLSGGRVCASVQRYDSFLDVIKHCEIDAYSGQTLLAHSDPTGGDASGSMLLVALGVAVPIFGILACLLVSGVVVTACTLALVPGSLLFVMRRRRPKVARTDDSTAILPILVPSSVNARTNSVKLPPLSLASSQSHLLGSHSTSVSPLSSRRLVPLAGIGGASTLYSPSGVNPVLPTTPRRSEVSISPRLSSLDRIVIPSSPMR</sequence>
<protein>
    <submittedName>
        <fullName evidence="2">RCC1 domain containing protein</fullName>
    </submittedName>
</protein>
<dbReference type="Proteomes" id="UP000717585">
    <property type="component" value="Unassembled WGS sequence"/>
</dbReference>
<dbReference type="Gene3D" id="2.10.50.10">
    <property type="entry name" value="Tumor Necrosis Factor Receptor, subunit A, domain 2"/>
    <property type="match status" value="3"/>
</dbReference>
<proteinExistence type="predicted"/>
<keyword evidence="1" id="KW-0472">Membrane</keyword>
<feature type="transmembrane region" description="Helical" evidence="1">
    <location>
        <begin position="1487"/>
        <end position="1520"/>
    </location>
</feature>
<accession>A0A8J6AUP5</accession>
<dbReference type="EMBL" id="JAHDYR010000040">
    <property type="protein sequence ID" value="KAG9392040.1"/>
    <property type="molecule type" value="Genomic_DNA"/>
</dbReference>
<organism evidence="2 3">
    <name type="scientific">Carpediemonas membranifera</name>
    <dbReference type="NCBI Taxonomy" id="201153"/>
    <lineage>
        <taxon>Eukaryota</taxon>
        <taxon>Metamonada</taxon>
        <taxon>Carpediemonas-like organisms</taxon>
        <taxon>Carpediemonas</taxon>
    </lineage>
</organism>
<name>A0A8J6AUP5_9EUKA</name>
<dbReference type="SUPFAM" id="SSF57184">
    <property type="entry name" value="Growth factor receptor domain"/>
    <property type="match status" value="4"/>
</dbReference>
<evidence type="ECO:0000256" key="1">
    <source>
        <dbReference type="SAM" id="Phobius"/>
    </source>
</evidence>
<keyword evidence="3" id="KW-1185">Reference proteome</keyword>
<keyword evidence="1" id="KW-1133">Transmembrane helix</keyword>
<reference evidence="2" key="1">
    <citation type="submission" date="2021-05" db="EMBL/GenBank/DDBJ databases">
        <title>A free-living protist that lacks canonical eukaryotic 1 DNA replication and segregation systems.</title>
        <authorList>
            <person name="Salas-Leiva D.E."/>
            <person name="Tromer E.C."/>
            <person name="Curtis B.A."/>
            <person name="Jerlstrom-Hultqvist J."/>
            <person name="Kolisko M."/>
            <person name="Yi Z."/>
            <person name="Salas-Leiva J.S."/>
            <person name="Gallot-Lavallee L."/>
            <person name="Kops G.J.P.L."/>
            <person name="Archibald J.M."/>
            <person name="Simpson A.G.B."/>
            <person name="Roger A.J."/>
        </authorList>
    </citation>
    <scope>NUCLEOTIDE SEQUENCE</scope>
    <source>
        <strain evidence="2">BICM</strain>
    </source>
</reference>
<gene>
    <name evidence="2" type="ORF">J8273_6631</name>
</gene>
<comment type="caution">
    <text evidence="2">The sequence shown here is derived from an EMBL/GenBank/DDBJ whole genome shotgun (WGS) entry which is preliminary data.</text>
</comment>